<keyword evidence="4" id="KW-1185">Reference proteome</keyword>
<dbReference type="SUPFAM" id="SSF64518">
    <property type="entry name" value="Phase 1 flagellin"/>
    <property type="match status" value="1"/>
</dbReference>
<dbReference type="GO" id="GO:0005198">
    <property type="term" value="F:structural molecule activity"/>
    <property type="evidence" value="ECO:0007669"/>
    <property type="project" value="InterPro"/>
</dbReference>
<keyword evidence="3" id="KW-0969">Cilium</keyword>
<protein>
    <recommendedName>
        <fullName evidence="1">Flagellin</fullName>
    </recommendedName>
</protein>
<dbReference type="InterPro" id="IPR001492">
    <property type="entry name" value="Flagellin"/>
</dbReference>
<reference evidence="3" key="1">
    <citation type="submission" date="2021-01" db="EMBL/GenBank/DDBJ databases">
        <title>Genomic Encyclopedia of Type Strains, Phase IV (KMG-IV): sequencing the most valuable type-strain genomes for metagenomic binning, comparative biology and taxonomic classification.</title>
        <authorList>
            <person name="Goeker M."/>
        </authorList>
    </citation>
    <scope>NUCLEOTIDE SEQUENCE</scope>
    <source>
        <strain evidence="3">DSM 25523</strain>
    </source>
</reference>
<dbReference type="Gene3D" id="1.20.1330.10">
    <property type="entry name" value="f41 fragment of flagellin, N-terminal domain"/>
    <property type="match status" value="1"/>
</dbReference>
<dbReference type="GO" id="GO:0009288">
    <property type="term" value="C:bacterial-type flagellum"/>
    <property type="evidence" value="ECO:0007669"/>
    <property type="project" value="InterPro"/>
</dbReference>
<organism evidence="3 4">
    <name type="scientific">Brevibacillus fulvus</name>
    <dbReference type="NCBI Taxonomy" id="1125967"/>
    <lineage>
        <taxon>Bacteria</taxon>
        <taxon>Bacillati</taxon>
        <taxon>Bacillota</taxon>
        <taxon>Bacilli</taxon>
        <taxon>Bacillales</taxon>
        <taxon>Paenibacillaceae</taxon>
        <taxon>Brevibacillus</taxon>
    </lineage>
</organism>
<keyword evidence="3" id="KW-0282">Flagellum</keyword>
<dbReference type="InterPro" id="IPR001029">
    <property type="entry name" value="Flagellin_N"/>
</dbReference>
<sequence>MIISHNSAALYTFNRLRINNRMSANAMEKLSSGLRINKAADDAAGLAISEKMRAQIRGLEQASRNIQDGISLIQTAESALGSIHDSLQRMRELAVQAANDTLNASDRKLIQSEIEQIINGIDEIANHTNFNEIKLLNNKETNNVGAVVTVTSLGGGKSRVEINTPLGKTPEETADNLIQSFDAVKNGLIGDSESIRIASEFEILKQNASEVLIGNMAGKGYLVGTYNTLTNSM</sequence>
<comment type="caution">
    <text evidence="3">The sequence shown here is derived from an EMBL/GenBank/DDBJ whole genome shotgun (WGS) entry which is preliminary data.</text>
</comment>
<gene>
    <name evidence="3" type="ORF">JOD01_003191</name>
</gene>
<dbReference type="PRINTS" id="PR00207">
    <property type="entry name" value="FLAGELLIN"/>
</dbReference>
<dbReference type="PANTHER" id="PTHR42792:SF2">
    <property type="entry name" value="FLAGELLIN"/>
    <property type="match status" value="1"/>
</dbReference>
<keyword evidence="3" id="KW-0966">Cell projection</keyword>
<dbReference type="AlphaFoldDB" id="A0A939BQE9"/>
<proteinExistence type="predicted"/>
<evidence type="ECO:0000313" key="3">
    <source>
        <dbReference type="EMBL" id="MBM7591540.1"/>
    </source>
</evidence>
<evidence type="ECO:0000256" key="1">
    <source>
        <dbReference type="ARBA" id="ARBA00020110"/>
    </source>
</evidence>
<dbReference type="PANTHER" id="PTHR42792">
    <property type="entry name" value="FLAGELLIN"/>
    <property type="match status" value="1"/>
</dbReference>
<evidence type="ECO:0000259" key="2">
    <source>
        <dbReference type="Pfam" id="PF00669"/>
    </source>
</evidence>
<dbReference type="RefSeq" id="WP_204519242.1">
    <property type="nucleotide sequence ID" value="NZ_BAABIN010000019.1"/>
</dbReference>
<feature type="domain" description="Flagellin N-terminal" evidence="2">
    <location>
        <begin position="3"/>
        <end position="141"/>
    </location>
</feature>
<dbReference type="Pfam" id="PF00669">
    <property type="entry name" value="Flagellin_N"/>
    <property type="match status" value="1"/>
</dbReference>
<name>A0A939BQE9_9BACL</name>
<accession>A0A939BQE9</accession>
<dbReference type="EMBL" id="JAFBEB010000012">
    <property type="protein sequence ID" value="MBM7591540.1"/>
    <property type="molecule type" value="Genomic_DNA"/>
</dbReference>
<evidence type="ECO:0000313" key="4">
    <source>
        <dbReference type="Proteomes" id="UP000717624"/>
    </source>
</evidence>
<dbReference type="Proteomes" id="UP000717624">
    <property type="component" value="Unassembled WGS sequence"/>
</dbReference>